<proteinExistence type="predicted"/>
<reference evidence="2" key="1">
    <citation type="submission" date="2020-11" db="EMBL/GenBank/DDBJ databases">
        <authorList>
            <person name="Whitehead M."/>
        </authorList>
    </citation>
    <scope>NUCLEOTIDE SEQUENCE</scope>
    <source>
        <strain evidence="2">EGII</strain>
    </source>
</reference>
<sequence length="64" mass="7290">MINGKQQLIKNLHVLLQLNIKHTNLKGEPKSQVDDDQDYQQDRTQNSTNNGDSHQVMFSIVSSP</sequence>
<accession>A0A811V5J5</accession>
<evidence type="ECO:0000256" key="1">
    <source>
        <dbReference type="SAM" id="MobiDB-lite"/>
    </source>
</evidence>
<protein>
    <submittedName>
        <fullName evidence="2">(Mediterranean fruit fly) hypothetical protein</fullName>
    </submittedName>
</protein>
<gene>
    <name evidence="2" type="ORF">CCAP1982_LOCUS15008</name>
</gene>
<keyword evidence="3" id="KW-1185">Reference proteome</keyword>
<evidence type="ECO:0000313" key="2">
    <source>
        <dbReference type="EMBL" id="CAD7006709.1"/>
    </source>
</evidence>
<name>A0A811V5J5_CERCA</name>
<dbReference type="EMBL" id="CAJHJT010000034">
    <property type="protein sequence ID" value="CAD7006709.1"/>
    <property type="molecule type" value="Genomic_DNA"/>
</dbReference>
<comment type="caution">
    <text evidence="2">The sequence shown here is derived from an EMBL/GenBank/DDBJ whole genome shotgun (WGS) entry which is preliminary data.</text>
</comment>
<dbReference type="AlphaFoldDB" id="A0A811V5J5"/>
<feature type="region of interest" description="Disordered" evidence="1">
    <location>
        <begin position="23"/>
        <end position="64"/>
    </location>
</feature>
<evidence type="ECO:0000313" key="3">
    <source>
        <dbReference type="Proteomes" id="UP000606786"/>
    </source>
</evidence>
<dbReference type="Proteomes" id="UP000606786">
    <property type="component" value="Unassembled WGS sequence"/>
</dbReference>
<organism evidence="2 3">
    <name type="scientific">Ceratitis capitata</name>
    <name type="common">Mediterranean fruit fly</name>
    <name type="synonym">Tephritis capitata</name>
    <dbReference type="NCBI Taxonomy" id="7213"/>
    <lineage>
        <taxon>Eukaryota</taxon>
        <taxon>Metazoa</taxon>
        <taxon>Ecdysozoa</taxon>
        <taxon>Arthropoda</taxon>
        <taxon>Hexapoda</taxon>
        <taxon>Insecta</taxon>
        <taxon>Pterygota</taxon>
        <taxon>Neoptera</taxon>
        <taxon>Endopterygota</taxon>
        <taxon>Diptera</taxon>
        <taxon>Brachycera</taxon>
        <taxon>Muscomorpha</taxon>
        <taxon>Tephritoidea</taxon>
        <taxon>Tephritidae</taxon>
        <taxon>Ceratitis</taxon>
        <taxon>Ceratitis</taxon>
    </lineage>
</organism>